<dbReference type="Proteomes" id="UP000617628">
    <property type="component" value="Unassembled WGS sequence"/>
</dbReference>
<dbReference type="PANTHER" id="PTHR42693:SF42">
    <property type="entry name" value="ARYLSULFATASE G"/>
    <property type="match status" value="1"/>
</dbReference>
<keyword evidence="6" id="KW-0106">Calcium</keyword>
<dbReference type="InterPro" id="IPR050738">
    <property type="entry name" value="Sulfatase"/>
</dbReference>
<evidence type="ECO:0000313" key="10">
    <source>
        <dbReference type="EMBL" id="MBK1877799.1"/>
    </source>
</evidence>
<dbReference type="RefSeq" id="WP_200356013.1">
    <property type="nucleotide sequence ID" value="NZ_JAENIL010000022.1"/>
</dbReference>
<gene>
    <name evidence="10" type="ORF">JIN87_13050</name>
</gene>
<reference evidence="10" key="1">
    <citation type="submission" date="2021-01" db="EMBL/GenBank/DDBJ databases">
        <title>Modified the classification status of verrucomicrobia.</title>
        <authorList>
            <person name="Feng X."/>
        </authorList>
    </citation>
    <scope>NUCLEOTIDE SEQUENCE</scope>
    <source>
        <strain evidence="10">KCTC 13126</strain>
    </source>
</reference>
<feature type="region of interest" description="Disordered" evidence="7">
    <location>
        <begin position="286"/>
        <end position="309"/>
    </location>
</feature>
<sequence length="468" mass="52148">MKIPLILICVLLSAASMRAERLNVVFFLVDDLGYHDLSLTGSEVYETPNVDQLAADGALLTQAYAAFPRCVPSRYAMISGVHPSRAESEGERLTHMSLERVTIAEALKDHGYTTFFAGKWHLGKSEDRYPSAQGFDVSVGAGSAGAPGTYIAPYTAEKNLSGPEVLNAPQGEYLTDRLTDETIGFIEQNGDEPFFVYLSHYGVHTPLEGKSEKVAYYEKKIEGIGFESEQFAFGIDGRRRVNQDNAIYAAMIESVDESLGRIVECLEKEGLSENTIVIFTSDHGGLSNSGSENKRPLATSNSPLRAGKGHMYEGGTRVPVVVKWPGRLEGGKSLQFPITGMDYFPTILEMLDLPQRPDAHVDGESFVPGLLGRESFNEDRSFFWYSDTGRRRSTGDFNAAVLRKGKYKLMQFFTEDKVELYDLSLDVGEDNDLSNQLPEVRSRMLEELIEWKKSMSVRDKQQSKKRDY</sequence>
<dbReference type="InterPro" id="IPR017850">
    <property type="entry name" value="Alkaline_phosphatase_core_sf"/>
</dbReference>
<evidence type="ECO:0000256" key="3">
    <source>
        <dbReference type="ARBA" id="ARBA00022723"/>
    </source>
</evidence>
<evidence type="ECO:0000256" key="6">
    <source>
        <dbReference type="ARBA" id="ARBA00022837"/>
    </source>
</evidence>
<keyword evidence="11" id="KW-1185">Reference proteome</keyword>
<evidence type="ECO:0000256" key="4">
    <source>
        <dbReference type="ARBA" id="ARBA00022729"/>
    </source>
</evidence>
<dbReference type="Pfam" id="PF00884">
    <property type="entry name" value="Sulfatase"/>
    <property type="match status" value="1"/>
</dbReference>
<evidence type="ECO:0000313" key="11">
    <source>
        <dbReference type="Proteomes" id="UP000617628"/>
    </source>
</evidence>
<dbReference type="GO" id="GO:0046872">
    <property type="term" value="F:metal ion binding"/>
    <property type="evidence" value="ECO:0007669"/>
    <property type="project" value="UniProtKB-KW"/>
</dbReference>
<dbReference type="SUPFAM" id="SSF53649">
    <property type="entry name" value="Alkaline phosphatase-like"/>
    <property type="match status" value="1"/>
</dbReference>
<keyword evidence="5" id="KW-0378">Hydrolase</keyword>
<evidence type="ECO:0000256" key="5">
    <source>
        <dbReference type="ARBA" id="ARBA00022801"/>
    </source>
</evidence>
<comment type="similarity">
    <text evidence="2">Belongs to the sulfatase family.</text>
</comment>
<dbReference type="EMBL" id="JAENIL010000022">
    <property type="protein sequence ID" value="MBK1877799.1"/>
    <property type="molecule type" value="Genomic_DNA"/>
</dbReference>
<dbReference type="InterPro" id="IPR000917">
    <property type="entry name" value="Sulfatase_N"/>
</dbReference>
<evidence type="ECO:0000256" key="2">
    <source>
        <dbReference type="ARBA" id="ARBA00008779"/>
    </source>
</evidence>
<keyword evidence="4 8" id="KW-0732">Signal</keyword>
<feature type="chain" id="PRO_5036724968" evidence="8">
    <location>
        <begin position="20"/>
        <end position="468"/>
    </location>
</feature>
<dbReference type="AlphaFoldDB" id="A0A934RYV6"/>
<dbReference type="GO" id="GO:0004065">
    <property type="term" value="F:arylsulfatase activity"/>
    <property type="evidence" value="ECO:0007669"/>
    <property type="project" value="TreeGrafter"/>
</dbReference>
<name>A0A934RYV6_9BACT</name>
<evidence type="ECO:0000256" key="1">
    <source>
        <dbReference type="ARBA" id="ARBA00001913"/>
    </source>
</evidence>
<dbReference type="Gene3D" id="3.40.720.10">
    <property type="entry name" value="Alkaline Phosphatase, subunit A"/>
    <property type="match status" value="1"/>
</dbReference>
<feature type="domain" description="Sulfatase N-terminal" evidence="9">
    <location>
        <begin position="23"/>
        <end position="352"/>
    </location>
</feature>
<accession>A0A934RYV6</accession>
<dbReference type="InterPro" id="IPR024607">
    <property type="entry name" value="Sulfatase_CS"/>
</dbReference>
<evidence type="ECO:0000256" key="7">
    <source>
        <dbReference type="SAM" id="MobiDB-lite"/>
    </source>
</evidence>
<proteinExistence type="inferred from homology"/>
<dbReference type="PROSITE" id="PS00149">
    <property type="entry name" value="SULFATASE_2"/>
    <property type="match status" value="1"/>
</dbReference>
<evidence type="ECO:0000256" key="8">
    <source>
        <dbReference type="SAM" id="SignalP"/>
    </source>
</evidence>
<feature type="signal peptide" evidence="8">
    <location>
        <begin position="1"/>
        <end position="19"/>
    </location>
</feature>
<keyword evidence="3" id="KW-0479">Metal-binding</keyword>
<evidence type="ECO:0000259" key="9">
    <source>
        <dbReference type="Pfam" id="PF00884"/>
    </source>
</evidence>
<organism evidence="10 11">
    <name type="scientific">Pelagicoccus mobilis</name>
    <dbReference type="NCBI Taxonomy" id="415221"/>
    <lineage>
        <taxon>Bacteria</taxon>
        <taxon>Pseudomonadati</taxon>
        <taxon>Verrucomicrobiota</taxon>
        <taxon>Opitutia</taxon>
        <taxon>Puniceicoccales</taxon>
        <taxon>Pelagicoccaceae</taxon>
        <taxon>Pelagicoccus</taxon>
    </lineage>
</organism>
<dbReference type="Gene3D" id="3.30.1120.10">
    <property type="match status" value="1"/>
</dbReference>
<dbReference type="CDD" id="cd16144">
    <property type="entry name" value="ARS_like"/>
    <property type="match status" value="1"/>
</dbReference>
<protein>
    <submittedName>
        <fullName evidence="10">Sulfatase</fullName>
    </submittedName>
</protein>
<comment type="caution">
    <text evidence="10">The sequence shown here is derived from an EMBL/GenBank/DDBJ whole genome shotgun (WGS) entry which is preliminary data.</text>
</comment>
<comment type="cofactor">
    <cofactor evidence="1">
        <name>Ca(2+)</name>
        <dbReference type="ChEBI" id="CHEBI:29108"/>
    </cofactor>
</comment>
<dbReference type="PANTHER" id="PTHR42693">
    <property type="entry name" value="ARYLSULFATASE FAMILY MEMBER"/>
    <property type="match status" value="1"/>
</dbReference>